<feature type="non-terminal residue" evidence="5">
    <location>
        <position position="1"/>
    </location>
</feature>
<evidence type="ECO:0000313" key="5">
    <source>
        <dbReference type="EMBL" id="KAI3830514.1"/>
    </source>
</evidence>
<dbReference type="Gene3D" id="3.30.40.10">
    <property type="entry name" value="Zinc/RING finger domain, C3HC4 (zinc finger)"/>
    <property type="match status" value="1"/>
</dbReference>
<keyword evidence="2" id="KW-0863">Zinc-finger</keyword>
<sequence length="65" mass="7335">LYLEVTTLTLTAPCAHNFCKPCLENVFAGKTFFREVFSWRALKAQNAIMKCPLCLMDLSEFSLTG</sequence>
<evidence type="ECO:0000256" key="2">
    <source>
        <dbReference type="ARBA" id="ARBA00022771"/>
    </source>
</evidence>
<dbReference type="Proteomes" id="UP001202328">
    <property type="component" value="Unassembled WGS sequence"/>
</dbReference>
<evidence type="ECO:0000313" key="6">
    <source>
        <dbReference type="Proteomes" id="UP001202328"/>
    </source>
</evidence>
<accession>A0AAD4RU97</accession>
<comment type="caution">
    <text evidence="5">The sequence shown here is derived from an EMBL/GenBank/DDBJ whole genome shotgun (WGS) entry which is preliminary data.</text>
</comment>
<keyword evidence="3" id="KW-0862">Zinc</keyword>
<keyword evidence="6" id="KW-1185">Reference proteome</keyword>
<proteinExistence type="predicted"/>
<dbReference type="GO" id="GO:0016567">
    <property type="term" value="P:protein ubiquitination"/>
    <property type="evidence" value="ECO:0007669"/>
    <property type="project" value="TreeGrafter"/>
</dbReference>
<dbReference type="GO" id="GO:0044027">
    <property type="term" value="P:negative regulation of gene expression via chromosomal CpG island methylation"/>
    <property type="evidence" value="ECO:0007669"/>
    <property type="project" value="TreeGrafter"/>
</dbReference>
<evidence type="ECO:0000256" key="1">
    <source>
        <dbReference type="ARBA" id="ARBA00022723"/>
    </source>
</evidence>
<dbReference type="AlphaFoldDB" id="A0AAD4RU97"/>
<dbReference type="GO" id="GO:0061630">
    <property type="term" value="F:ubiquitin protein ligase activity"/>
    <property type="evidence" value="ECO:0007669"/>
    <property type="project" value="TreeGrafter"/>
</dbReference>
<keyword evidence="1" id="KW-0479">Metal-binding</keyword>
<dbReference type="SUPFAM" id="SSF57850">
    <property type="entry name" value="RING/U-box"/>
    <property type="match status" value="1"/>
</dbReference>
<organism evidence="5 6">
    <name type="scientific">Papaver atlanticum</name>
    <dbReference type="NCBI Taxonomy" id="357466"/>
    <lineage>
        <taxon>Eukaryota</taxon>
        <taxon>Viridiplantae</taxon>
        <taxon>Streptophyta</taxon>
        <taxon>Embryophyta</taxon>
        <taxon>Tracheophyta</taxon>
        <taxon>Spermatophyta</taxon>
        <taxon>Magnoliopsida</taxon>
        <taxon>Ranunculales</taxon>
        <taxon>Papaveraceae</taxon>
        <taxon>Papaveroideae</taxon>
        <taxon>Papaver</taxon>
    </lineage>
</organism>
<dbReference type="InterPro" id="IPR045134">
    <property type="entry name" value="UHRF1/2-like"/>
</dbReference>
<dbReference type="InterPro" id="IPR017907">
    <property type="entry name" value="Znf_RING_CS"/>
</dbReference>
<name>A0AAD4RU97_9MAGN</name>
<feature type="domain" description="Zinc finger RING-type eukaryotic" evidence="4">
    <location>
        <begin position="10"/>
        <end position="52"/>
    </location>
</feature>
<evidence type="ECO:0000259" key="4">
    <source>
        <dbReference type="Pfam" id="PF13445"/>
    </source>
</evidence>
<dbReference type="PANTHER" id="PTHR14140:SF27">
    <property type="entry name" value="OS04G0289800 PROTEIN"/>
    <property type="match status" value="1"/>
</dbReference>
<gene>
    <name evidence="5" type="ORF">MKW98_030677</name>
</gene>
<protein>
    <recommendedName>
        <fullName evidence="4">Zinc finger RING-type eukaryotic domain-containing protein</fullName>
    </recommendedName>
</protein>
<dbReference type="EMBL" id="JAJJMB010018262">
    <property type="protein sequence ID" value="KAI3830514.1"/>
    <property type="molecule type" value="Genomic_DNA"/>
</dbReference>
<dbReference type="PROSITE" id="PS00518">
    <property type="entry name" value="ZF_RING_1"/>
    <property type="match status" value="1"/>
</dbReference>
<dbReference type="InterPro" id="IPR013083">
    <property type="entry name" value="Znf_RING/FYVE/PHD"/>
</dbReference>
<evidence type="ECO:0000256" key="3">
    <source>
        <dbReference type="ARBA" id="ARBA00022833"/>
    </source>
</evidence>
<dbReference type="GO" id="GO:0008270">
    <property type="term" value="F:zinc ion binding"/>
    <property type="evidence" value="ECO:0007669"/>
    <property type="project" value="UniProtKB-KW"/>
</dbReference>
<reference evidence="5" key="1">
    <citation type="submission" date="2022-04" db="EMBL/GenBank/DDBJ databases">
        <title>A functionally conserved STORR gene fusion in Papaver species that diverged 16.8 million years ago.</title>
        <authorList>
            <person name="Catania T."/>
        </authorList>
    </citation>
    <scope>NUCLEOTIDE SEQUENCE</scope>
    <source>
        <strain evidence="5">S-188037</strain>
    </source>
</reference>
<dbReference type="InterPro" id="IPR027370">
    <property type="entry name" value="Znf-RING_euk"/>
</dbReference>
<dbReference type="Pfam" id="PF13445">
    <property type="entry name" value="zf-RING_UBOX"/>
    <property type="match status" value="1"/>
</dbReference>
<dbReference type="PANTHER" id="PTHR14140">
    <property type="entry name" value="E3 UBIQUITIN-PROTEIN LIGASE UHRF-RELATED"/>
    <property type="match status" value="1"/>
</dbReference>